<dbReference type="AlphaFoldDB" id="A0A0K0FJ14"/>
<keyword evidence="1" id="KW-1185">Reference proteome</keyword>
<accession>A0A0K0FJ14</accession>
<dbReference type="STRING" id="75913.A0A0K0FJ14"/>
<dbReference type="InterPro" id="IPR046345">
    <property type="entry name" value="TraB_PrgY-like"/>
</dbReference>
<evidence type="ECO:0000313" key="2">
    <source>
        <dbReference type="WBParaSite" id="SVE_0888700.1"/>
    </source>
</evidence>
<dbReference type="Proteomes" id="UP000035680">
    <property type="component" value="Unassembled WGS sequence"/>
</dbReference>
<organism evidence="1 2">
    <name type="scientific">Strongyloides venezuelensis</name>
    <name type="common">Threadworm</name>
    <dbReference type="NCBI Taxonomy" id="75913"/>
    <lineage>
        <taxon>Eukaryota</taxon>
        <taxon>Metazoa</taxon>
        <taxon>Ecdysozoa</taxon>
        <taxon>Nematoda</taxon>
        <taxon>Chromadorea</taxon>
        <taxon>Rhabditida</taxon>
        <taxon>Tylenchina</taxon>
        <taxon>Panagrolaimomorpha</taxon>
        <taxon>Strongyloidoidea</taxon>
        <taxon>Strongyloididae</taxon>
        <taxon>Strongyloides</taxon>
    </lineage>
</organism>
<reference evidence="1" key="1">
    <citation type="submission" date="2014-07" db="EMBL/GenBank/DDBJ databases">
        <authorList>
            <person name="Martin A.A"/>
            <person name="De Silva N."/>
        </authorList>
    </citation>
    <scope>NUCLEOTIDE SEQUENCE</scope>
</reference>
<name>A0A0K0FJ14_STRVS</name>
<evidence type="ECO:0000313" key="1">
    <source>
        <dbReference type="Proteomes" id="UP000035680"/>
    </source>
</evidence>
<protein>
    <submittedName>
        <fullName evidence="2">TraB family protein</fullName>
    </submittedName>
</protein>
<dbReference type="PANTHER" id="PTHR21530">
    <property type="entry name" value="PHEROMONE SHUTDOWN PROTEIN"/>
    <property type="match status" value="1"/>
</dbReference>
<dbReference type="PANTHER" id="PTHR21530:SF7">
    <property type="entry name" value="TRAB DOMAIN-CONTAINING PROTEIN"/>
    <property type="match status" value="1"/>
</dbReference>
<sequence length="156" mass="18623">MKRSKLCPGGEFNVAQEEGRKIRNSSFGFCDRNIEITLNRLYKKLTFWEKLKLLKDIFYFNNEDERVKKLFHNTSNYINFDDFPPLSWENFPFFKKIMVGERDQYMSTFLLQKYNKIFEEKAKVSIEEEKNMRALNIVAVVGYGHISGIKNYFGKK</sequence>
<reference evidence="2" key="2">
    <citation type="submission" date="2015-08" db="UniProtKB">
        <authorList>
            <consortium name="WormBaseParasite"/>
        </authorList>
    </citation>
    <scope>IDENTIFICATION</scope>
</reference>
<dbReference type="WBParaSite" id="SVE_0888700.1">
    <property type="protein sequence ID" value="SVE_0888700.1"/>
    <property type="gene ID" value="SVE_0888700"/>
</dbReference>
<proteinExistence type="predicted"/>